<gene>
    <name evidence="3" type="primary">LOC111133284</name>
</gene>
<dbReference type="OrthoDB" id="10321411at2759"/>
<name>A0A8B8EC48_CRAVI</name>
<evidence type="ECO:0000313" key="3">
    <source>
        <dbReference type="RefSeq" id="XP_022337239.1"/>
    </source>
</evidence>
<feature type="region of interest" description="Disordered" evidence="1">
    <location>
        <begin position="107"/>
        <end position="129"/>
    </location>
</feature>
<dbReference type="Proteomes" id="UP000694844">
    <property type="component" value="Chromosome 5"/>
</dbReference>
<dbReference type="RefSeq" id="XP_022337239.1">
    <property type="nucleotide sequence ID" value="XM_022481531.1"/>
</dbReference>
<dbReference type="GeneID" id="111133284"/>
<reference evidence="3" key="1">
    <citation type="submission" date="2025-08" db="UniProtKB">
        <authorList>
            <consortium name="RefSeq"/>
        </authorList>
    </citation>
    <scope>IDENTIFICATION</scope>
    <source>
        <tissue evidence="3">Whole sample</tissue>
    </source>
</reference>
<keyword evidence="2" id="KW-1185">Reference proteome</keyword>
<sequence>MSRLGLRIFVNNGTWLAQCYINRQTGFVRKIELNAFLNQAKEKAKFLIKKNMDRRELRNYVDMPHFHPEKNVINGVDVYKNGRFRQEIRHEMEHKTAPHIPPLRIRSFSTGSEGEPASPVVGSPAQMSGSPLPSAGGFLTRAFQMDQLHTTGDKHLKHELDFKWQ</sequence>
<dbReference type="AlphaFoldDB" id="A0A8B8EC48"/>
<evidence type="ECO:0000313" key="2">
    <source>
        <dbReference type="Proteomes" id="UP000694844"/>
    </source>
</evidence>
<proteinExistence type="predicted"/>
<evidence type="ECO:0000256" key="1">
    <source>
        <dbReference type="SAM" id="MobiDB-lite"/>
    </source>
</evidence>
<dbReference type="KEGG" id="cvn:111133284"/>
<protein>
    <submittedName>
        <fullName evidence="3">Uncharacterized protein LOC111133284</fullName>
    </submittedName>
</protein>
<accession>A0A8B8EC48</accession>
<organism evidence="2 3">
    <name type="scientific">Crassostrea virginica</name>
    <name type="common">Eastern oyster</name>
    <dbReference type="NCBI Taxonomy" id="6565"/>
    <lineage>
        <taxon>Eukaryota</taxon>
        <taxon>Metazoa</taxon>
        <taxon>Spiralia</taxon>
        <taxon>Lophotrochozoa</taxon>
        <taxon>Mollusca</taxon>
        <taxon>Bivalvia</taxon>
        <taxon>Autobranchia</taxon>
        <taxon>Pteriomorphia</taxon>
        <taxon>Ostreida</taxon>
        <taxon>Ostreoidea</taxon>
        <taxon>Ostreidae</taxon>
        <taxon>Crassostrea</taxon>
    </lineage>
</organism>